<feature type="transmembrane region" description="Helical" evidence="1">
    <location>
        <begin position="20"/>
        <end position="41"/>
    </location>
</feature>
<keyword evidence="3" id="KW-1185">Reference proteome</keyword>
<evidence type="ECO:0000313" key="2">
    <source>
        <dbReference type="EMBL" id="MBL6449569.1"/>
    </source>
</evidence>
<evidence type="ECO:0000313" key="3">
    <source>
        <dbReference type="Proteomes" id="UP000614216"/>
    </source>
</evidence>
<feature type="transmembrane region" description="Helical" evidence="1">
    <location>
        <begin position="61"/>
        <end position="84"/>
    </location>
</feature>
<keyword evidence="1" id="KW-1133">Transmembrane helix</keyword>
<reference evidence="2" key="1">
    <citation type="submission" date="2021-01" db="EMBL/GenBank/DDBJ databases">
        <title>Fulvivirga kasyanovii gen. nov., sp nov., a novel member of the phylum Bacteroidetes isolated from seawater in a mussel farm.</title>
        <authorList>
            <person name="Zhao L.-H."/>
            <person name="Wang Z.-J."/>
        </authorList>
    </citation>
    <scope>NUCLEOTIDE SEQUENCE</scope>
    <source>
        <strain evidence="2">29W222</strain>
    </source>
</reference>
<gene>
    <name evidence="2" type="ORF">JMN32_24870</name>
</gene>
<dbReference type="RefSeq" id="WP_202859117.1">
    <property type="nucleotide sequence ID" value="NZ_JAEUGD010000067.1"/>
</dbReference>
<feature type="transmembrane region" description="Helical" evidence="1">
    <location>
        <begin position="172"/>
        <end position="190"/>
    </location>
</feature>
<keyword evidence="1" id="KW-0472">Membrane</keyword>
<protein>
    <submittedName>
        <fullName evidence="2">DUF4386 domain-containing protein</fullName>
    </submittedName>
</protein>
<dbReference type="Pfam" id="PF14329">
    <property type="entry name" value="DUF4386"/>
    <property type="match status" value="1"/>
</dbReference>
<feature type="transmembrane region" description="Helical" evidence="1">
    <location>
        <begin position="96"/>
        <end position="127"/>
    </location>
</feature>
<sequence length="242" mass="27569">MKNNFEQLSNRITTRAAGILYLVIVVCSMFSILYVPSTLFVEDSASTTVSNIMDNSMMFRFGLLCDIIVFLSEIVLSILLYQLLKHVSNRLSMIAAVYRLAMTFIMGINVLNYFVILILLSGASYLAAFDTEQLEALVMLFIQVHKYGEYIWSIFFGLHLLVLGYLVFKSRFFPQIPGVLMMVGCFGHLLESLKNFLLPDNTTLSMVTSIFLLFSFIGEMSFGLWLLFKGVKYQRPVMMEPV</sequence>
<dbReference type="AlphaFoldDB" id="A0A937KEG5"/>
<organism evidence="2 3">
    <name type="scientific">Fulvivirga marina</name>
    <dbReference type="NCBI Taxonomy" id="2494733"/>
    <lineage>
        <taxon>Bacteria</taxon>
        <taxon>Pseudomonadati</taxon>
        <taxon>Bacteroidota</taxon>
        <taxon>Cytophagia</taxon>
        <taxon>Cytophagales</taxon>
        <taxon>Fulvivirgaceae</taxon>
        <taxon>Fulvivirga</taxon>
    </lineage>
</organism>
<accession>A0A937KEG5</accession>
<comment type="caution">
    <text evidence="2">The sequence shown here is derived from an EMBL/GenBank/DDBJ whole genome shotgun (WGS) entry which is preliminary data.</text>
</comment>
<dbReference type="EMBL" id="JAEUGD010000067">
    <property type="protein sequence ID" value="MBL6449569.1"/>
    <property type="molecule type" value="Genomic_DNA"/>
</dbReference>
<keyword evidence="1" id="KW-0812">Transmembrane</keyword>
<dbReference type="InterPro" id="IPR025495">
    <property type="entry name" value="DUF4386"/>
</dbReference>
<proteinExistence type="predicted"/>
<evidence type="ECO:0000256" key="1">
    <source>
        <dbReference type="SAM" id="Phobius"/>
    </source>
</evidence>
<name>A0A937KEG5_9BACT</name>
<dbReference type="Proteomes" id="UP000614216">
    <property type="component" value="Unassembled WGS sequence"/>
</dbReference>
<feature type="transmembrane region" description="Helical" evidence="1">
    <location>
        <begin position="210"/>
        <end position="228"/>
    </location>
</feature>
<feature type="transmembrane region" description="Helical" evidence="1">
    <location>
        <begin position="147"/>
        <end position="167"/>
    </location>
</feature>